<organism evidence="2 3">
    <name type="scientific">Kluyveromyces dobzhanskii CBS 2104</name>
    <dbReference type="NCBI Taxonomy" id="1427455"/>
    <lineage>
        <taxon>Eukaryota</taxon>
        <taxon>Fungi</taxon>
        <taxon>Dikarya</taxon>
        <taxon>Ascomycota</taxon>
        <taxon>Saccharomycotina</taxon>
        <taxon>Saccharomycetes</taxon>
        <taxon>Saccharomycetales</taxon>
        <taxon>Saccharomycetaceae</taxon>
        <taxon>Kluyveromyces</taxon>
    </lineage>
</organism>
<dbReference type="CDD" id="cd22955">
    <property type="entry name" value="TOS6"/>
    <property type="match status" value="1"/>
</dbReference>
<evidence type="ECO:0000313" key="3">
    <source>
        <dbReference type="Proteomes" id="UP000031516"/>
    </source>
</evidence>
<sequence length="104" mass="10454">MQFSTIVSIITLSAAAVLAQETVVSDGVTYVDITTTPEVTVSAVSTEVSTSTPLTTTTLSLATYSGDNATSTEHTLAPYSGAALRPEVAGSSLVGAFALVAALL</sequence>
<accession>A0A0A8L0X7</accession>
<gene>
    <name evidence="2" type="ORF">KLDO_g186</name>
</gene>
<dbReference type="AlphaFoldDB" id="A0A0A8L0X7"/>
<name>A0A0A8L0X7_9SACH</name>
<dbReference type="OrthoDB" id="10511073at2759"/>
<keyword evidence="3" id="KW-1185">Reference proteome</keyword>
<feature type="signal peptide" evidence="1">
    <location>
        <begin position="1"/>
        <end position="19"/>
    </location>
</feature>
<proteinExistence type="predicted"/>
<evidence type="ECO:0000256" key="1">
    <source>
        <dbReference type="SAM" id="SignalP"/>
    </source>
</evidence>
<dbReference type="EMBL" id="CCBQ010000004">
    <property type="protein sequence ID" value="CDO91854.1"/>
    <property type="molecule type" value="Genomic_DNA"/>
</dbReference>
<keyword evidence="1" id="KW-0732">Signal</keyword>
<protein>
    <submittedName>
        <fullName evidence="2">WGS project CCBQ000000000 data, contig 00107</fullName>
    </submittedName>
</protein>
<dbReference type="Proteomes" id="UP000031516">
    <property type="component" value="Unassembled WGS sequence"/>
</dbReference>
<comment type="caution">
    <text evidence="2">The sequence shown here is derived from an EMBL/GenBank/DDBJ whole genome shotgun (WGS) entry which is preliminary data.</text>
</comment>
<reference evidence="2 3" key="1">
    <citation type="submission" date="2014-03" db="EMBL/GenBank/DDBJ databases">
        <title>The genome of Kluyveromyces dobzhanskii.</title>
        <authorList>
            <person name="Nystedt B."/>
            <person name="Astrom S."/>
        </authorList>
    </citation>
    <scope>NUCLEOTIDE SEQUENCE [LARGE SCALE GENOMIC DNA]</scope>
    <source>
        <strain evidence="2 3">CBS 2104</strain>
    </source>
</reference>
<evidence type="ECO:0000313" key="2">
    <source>
        <dbReference type="EMBL" id="CDO91854.1"/>
    </source>
</evidence>
<feature type="chain" id="PRO_5002055889" evidence="1">
    <location>
        <begin position="20"/>
        <end position="104"/>
    </location>
</feature>